<dbReference type="EMBL" id="JAAVXB010000013">
    <property type="protein sequence ID" value="NKF24272.1"/>
    <property type="molecule type" value="Genomic_DNA"/>
</dbReference>
<name>A0A969WBT0_9GAMM</name>
<dbReference type="Pfam" id="PF04966">
    <property type="entry name" value="OprB"/>
    <property type="match status" value="1"/>
</dbReference>
<dbReference type="AlphaFoldDB" id="A0A969WBT0"/>
<dbReference type="Proteomes" id="UP000653472">
    <property type="component" value="Unassembled WGS sequence"/>
</dbReference>
<dbReference type="PANTHER" id="PTHR37944:SF1">
    <property type="entry name" value="PORIN B"/>
    <property type="match status" value="1"/>
</dbReference>
<evidence type="ECO:0000313" key="3">
    <source>
        <dbReference type="EMBL" id="NKF24272.1"/>
    </source>
</evidence>
<organism evidence="3 4">
    <name type="scientific">Solimonas marina</name>
    <dbReference type="NCBI Taxonomy" id="2714601"/>
    <lineage>
        <taxon>Bacteria</taxon>
        <taxon>Pseudomonadati</taxon>
        <taxon>Pseudomonadota</taxon>
        <taxon>Gammaproteobacteria</taxon>
        <taxon>Nevskiales</taxon>
        <taxon>Nevskiaceae</taxon>
        <taxon>Solimonas</taxon>
    </lineage>
</organism>
<gene>
    <name evidence="3" type="ORF">G7Y82_18320</name>
</gene>
<dbReference type="RefSeq" id="WP_168149597.1">
    <property type="nucleotide sequence ID" value="NZ_JAAVXB010000013.1"/>
</dbReference>
<evidence type="ECO:0000256" key="2">
    <source>
        <dbReference type="RuleBase" id="RU363072"/>
    </source>
</evidence>
<dbReference type="Gene3D" id="2.40.160.180">
    <property type="entry name" value="Carbohydrate-selective porin OprB"/>
    <property type="match status" value="1"/>
</dbReference>
<accession>A0A969WBT0</accession>
<sequence>MNAFKTTSRLARACATLVLWACTLAAAPAFADDPSDADLSGDWGGARTQLHDAGIDFDIVYFSEFATNLQGGTSTKYAYAAEGSIASTLNLQTLFGWHGASFRVKFTNRNGDGLNQQAELNEIMPSQAIYGRGSVTRLSQFYLQQDLLGGDLRLKLGRLAVGDEFGDFPCEFMLLPFCGSQIGNLVSTAYNNPVSQWAAYGRYAFSPSFYGAVGIYQVNPSWLKNSQGLNFGSPHGTIGALLPYEFGWQPTLNGLPGQYKIGGWYETSSLDDVVLDENGGNRLQTGDPALKRGHEFGFFMSIVQQLTAPAPGSKRGLTAEVYWMLPDAHTATVDQQTSVALVYHGPFAARPDDLVGIGAARIHVNSHLSAGEALYNADLPDGMTPLDVQGSERSYSMFYRLQLLPSLYTTPELQLIHDPSGSSRNQDDVVFALRTVINF</sequence>
<dbReference type="GO" id="GO:0015288">
    <property type="term" value="F:porin activity"/>
    <property type="evidence" value="ECO:0007669"/>
    <property type="project" value="InterPro"/>
</dbReference>
<comment type="caution">
    <text evidence="3">The sequence shown here is derived from an EMBL/GenBank/DDBJ whole genome shotgun (WGS) entry which is preliminary data.</text>
</comment>
<keyword evidence="4" id="KW-1185">Reference proteome</keyword>
<evidence type="ECO:0000256" key="1">
    <source>
        <dbReference type="ARBA" id="ARBA00008769"/>
    </source>
</evidence>
<dbReference type="PANTHER" id="PTHR37944">
    <property type="entry name" value="PORIN B"/>
    <property type="match status" value="1"/>
</dbReference>
<reference evidence="3" key="1">
    <citation type="submission" date="2020-03" db="EMBL/GenBank/DDBJ databases">
        <title>Solimonas marina sp. nov., isolated from deep seawater of the Pacific Ocean.</title>
        <authorList>
            <person name="Liu X."/>
            <person name="Lai Q."/>
            <person name="Sun F."/>
            <person name="Gai Y."/>
            <person name="Li G."/>
            <person name="Shao Z."/>
        </authorList>
    </citation>
    <scope>NUCLEOTIDE SEQUENCE</scope>
    <source>
        <strain evidence="3">C16B3</strain>
    </source>
</reference>
<protein>
    <submittedName>
        <fullName evidence="3">Carbohydrate porin</fullName>
    </submittedName>
</protein>
<comment type="similarity">
    <text evidence="1 2">Belongs to the OprB family.</text>
</comment>
<dbReference type="InterPro" id="IPR052932">
    <property type="entry name" value="OprB_Porin"/>
</dbReference>
<feature type="chain" id="PRO_5038172571" evidence="2">
    <location>
        <begin position="32"/>
        <end position="439"/>
    </location>
</feature>
<dbReference type="GO" id="GO:0016020">
    <property type="term" value="C:membrane"/>
    <property type="evidence" value="ECO:0007669"/>
    <property type="project" value="InterPro"/>
</dbReference>
<dbReference type="GO" id="GO:0008643">
    <property type="term" value="P:carbohydrate transport"/>
    <property type="evidence" value="ECO:0007669"/>
    <property type="project" value="InterPro"/>
</dbReference>
<evidence type="ECO:0000313" key="4">
    <source>
        <dbReference type="Proteomes" id="UP000653472"/>
    </source>
</evidence>
<feature type="signal peptide" evidence="2">
    <location>
        <begin position="1"/>
        <end position="31"/>
    </location>
</feature>
<proteinExistence type="inferred from homology"/>
<dbReference type="InterPro" id="IPR007049">
    <property type="entry name" value="Carb-sel_porin_OprB"/>
</dbReference>
<dbReference type="InterPro" id="IPR038673">
    <property type="entry name" value="OprB_sf"/>
</dbReference>
<keyword evidence="2" id="KW-0732">Signal</keyword>